<dbReference type="SUPFAM" id="SSF55729">
    <property type="entry name" value="Acyl-CoA N-acyltransferases (Nat)"/>
    <property type="match status" value="1"/>
</dbReference>
<dbReference type="AlphaFoldDB" id="A0A433RUL7"/>
<dbReference type="InterPro" id="IPR017255">
    <property type="entry name" value="AcTrfase_GNAT_prd"/>
</dbReference>
<feature type="domain" description="N-acetyltransferase" evidence="1">
    <location>
        <begin position="1"/>
        <end position="164"/>
    </location>
</feature>
<name>A0A433RUL7_9BACL</name>
<dbReference type="Pfam" id="PF00583">
    <property type="entry name" value="Acetyltransf_1"/>
    <property type="match status" value="1"/>
</dbReference>
<dbReference type="CDD" id="cd04301">
    <property type="entry name" value="NAT_SF"/>
    <property type="match status" value="1"/>
</dbReference>
<dbReference type="OrthoDB" id="9773249at2"/>
<dbReference type="InterPro" id="IPR016181">
    <property type="entry name" value="Acyl_CoA_acyltransferase"/>
</dbReference>
<reference evidence="2 3" key="1">
    <citation type="submission" date="2014-11" db="EMBL/GenBank/DDBJ databases">
        <title>Genome sequence and analysis of novel Kurthia sp.</title>
        <authorList>
            <person name="Lawson J.N."/>
            <person name="Gonzalez J.E."/>
            <person name="Rinauldi L."/>
            <person name="Xuan Z."/>
            <person name="Firman A."/>
            <person name="Shaddox L."/>
            <person name="Trudeau A."/>
            <person name="Shah S."/>
            <person name="Reiman D."/>
        </authorList>
    </citation>
    <scope>NUCLEOTIDE SEQUENCE [LARGE SCALE GENOMIC DNA]</scope>
    <source>
        <strain evidence="2 3">3B1D</strain>
    </source>
</reference>
<sequence length="164" mass="18515">MIVRQAVVEDAVQIAVVMENAEASGWMLFNPGERNIEESRIQQLIQQLVEAPKASFFVAVEQGDILGYAIIRGEHLQRTSHRAAVMLGVHDASRGKGVGTQLFDAMIAWAKEFSIHRLELTVIEHNMQAIHLYKKMGFEVEGIKKDSLKIDESYVNEVYMSKML</sequence>
<gene>
    <name evidence="2" type="ORF">QI30_07865</name>
</gene>
<dbReference type="RefSeq" id="WP_126990394.1">
    <property type="nucleotide sequence ID" value="NZ_JTFC01000029.1"/>
</dbReference>
<dbReference type="PROSITE" id="PS51186">
    <property type="entry name" value="GNAT"/>
    <property type="match status" value="1"/>
</dbReference>
<evidence type="ECO:0000259" key="1">
    <source>
        <dbReference type="PROSITE" id="PS51186"/>
    </source>
</evidence>
<dbReference type="PANTHER" id="PTHR43415">
    <property type="entry name" value="SPERMIDINE N(1)-ACETYLTRANSFERASE"/>
    <property type="match status" value="1"/>
</dbReference>
<protein>
    <submittedName>
        <fullName evidence="2">GCN5 family acetyltransferase</fullName>
    </submittedName>
</protein>
<accession>A0A433RUL7</accession>
<comment type="caution">
    <text evidence="2">The sequence shown here is derived from an EMBL/GenBank/DDBJ whole genome shotgun (WGS) entry which is preliminary data.</text>
</comment>
<dbReference type="PANTHER" id="PTHR43415:SF3">
    <property type="entry name" value="GNAT-FAMILY ACETYLTRANSFERASE"/>
    <property type="match status" value="1"/>
</dbReference>
<dbReference type="GO" id="GO:0016747">
    <property type="term" value="F:acyltransferase activity, transferring groups other than amino-acyl groups"/>
    <property type="evidence" value="ECO:0007669"/>
    <property type="project" value="InterPro"/>
</dbReference>
<dbReference type="Gene3D" id="3.40.630.30">
    <property type="match status" value="1"/>
</dbReference>
<dbReference type="Proteomes" id="UP000288623">
    <property type="component" value="Unassembled WGS sequence"/>
</dbReference>
<dbReference type="InterPro" id="IPR000182">
    <property type="entry name" value="GNAT_dom"/>
</dbReference>
<keyword evidence="2" id="KW-0808">Transferase</keyword>
<evidence type="ECO:0000313" key="2">
    <source>
        <dbReference type="EMBL" id="RUS56981.1"/>
    </source>
</evidence>
<keyword evidence="3" id="KW-1185">Reference proteome</keyword>
<proteinExistence type="predicted"/>
<organism evidence="2 3">
    <name type="scientific">Candidatus Kurthia intestinigallinarum</name>
    <dbReference type="NCBI Taxonomy" id="1562256"/>
    <lineage>
        <taxon>Bacteria</taxon>
        <taxon>Bacillati</taxon>
        <taxon>Bacillota</taxon>
        <taxon>Bacilli</taxon>
        <taxon>Bacillales</taxon>
        <taxon>Caryophanaceae</taxon>
        <taxon>Kurthia</taxon>
    </lineage>
</organism>
<dbReference type="PIRSF" id="PIRSF037663">
    <property type="entry name" value="Acetyltransf_GNAT_prd"/>
    <property type="match status" value="1"/>
</dbReference>
<evidence type="ECO:0000313" key="3">
    <source>
        <dbReference type="Proteomes" id="UP000288623"/>
    </source>
</evidence>
<dbReference type="EMBL" id="JTFC01000029">
    <property type="protein sequence ID" value="RUS56981.1"/>
    <property type="molecule type" value="Genomic_DNA"/>
</dbReference>